<dbReference type="EMBL" id="JARBDR010000214">
    <property type="protein sequence ID" value="KAJ8318319.1"/>
    <property type="molecule type" value="Genomic_DNA"/>
</dbReference>
<evidence type="ECO:0000259" key="7">
    <source>
        <dbReference type="Pfam" id="PF03081"/>
    </source>
</evidence>
<organism evidence="8 9">
    <name type="scientific">Tegillarca granosa</name>
    <name type="common">Malaysian cockle</name>
    <name type="synonym">Anadara granosa</name>
    <dbReference type="NCBI Taxonomy" id="220873"/>
    <lineage>
        <taxon>Eukaryota</taxon>
        <taxon>Metazoa</taxon>
        <taxon>Spiralia</taxon>
        <taxon>Lophotrochozoa</taxon>
        <taxon>Mollusca</taxon>
        <taxon>Bivalvia</taxon>
        <taxon>Autobranchia</taxon>
        <taxon>Pteriomorphia</taxon>
        <taxon>Arcoida</taxon>
        <taxon>Arcoidea</taxon>
        <taxon>Arcidae</taxon>
        <taxon>Tegillarca</taxon>
    </lineage>
</organism>
<dbReference type="PANTHER" id="PTHR12542:SF41">
    <property type="entry name" value="EXOCYST COMPLEX COMPONENT 7"/>
    <property type="match status" value="1"/>
</dbReference>
<gene>
    <name evidence="8" type="ORF">KUTeg_003410</name>
</gene>
<dbReference type="InterPro" id="IPR004140">
    <property type="entry name" value="Exo70"/>
</dbReference>
<name>A0ABQ9FM28_TEGGR</name>
<evidence type="ECO:0000313" key="9">
    <source>
        <dbReference type="Proteomes" id="UP001217089"/>
    </source>
</evidence>
<dbReference type="Proteomes" id="UP001217089">
    <property type="component" value="Unassembled WGS sequence"/>
</dbReference>
<dbReference type="InterPro" id="IPR016159">
    <property type="entry name" value="Cullin_repeat-like_dom_sf"/>
</dbReference>
<keyword evidence="3 5" id="KW-0268">Exocytosis</keyword>
<dbReference type="Pfam" id="PF20669">
    <property type="entry name" value="Exo70_N"/>
    <property type="match status" value="1"/>
</dbReference>
<dbReference type="PANTHER" id="PTHR12542">
    <property type="entry name" value="EXOCYST COMPLEX PROTEIN EXO70"/>
    <property type="match status" value="1"/>
</dbReference>
<evidence type="ECO:0000256" key="3">
    <source>
        <dbReference type="ARBA" id="ARBA00022483"/>
    </source>
</evidence>
<dbReference type="Pfam" id="PF03081">
    <property type="entry name" value="Exo70_C"/>
    <property type="match status" value="1"/>
</dbReference>
<protein>
    <recommendedName>
        <fullName evidence="4 5">Exocyst complex component 7</fullName>
    </recommendedName>
    <alternativeName>
        <fullName evidence="5">Exocyst complex component Exo70</fullName>
    </alternativeName>
</protein>
<sequence length="692" mass="78999">MDTMNQVSVKSSVLEKNNLSMLKDAMNKSNTNTQNMLTILNSFENRLKKLESTVEPVYNETEMLRRRQENIEKTLFTLDNVLGYFHVAKEVESSILEGPSVGGLDKYLGQMDRLLQAHNYFNKHNPASLDLTDVMRVYDEGKDILQREFRTLLSRHGRPVPPVMILDLIGPDEELQHDEPDVLEHLPEKVVSDLGEISKWLITKGNTTEFLKDYQKLRADMLHRSLQGLKEHMKSSSTSSASSGLFPGQQSPAPIGKFRGSKDTPVRKSMKKIAHNFKKKASSALLQSPFDPGHKRQGSYTDFREDIFDVEEDILITELSALLKLMQSEIQLMSGIIPEKHHRTVFDGIVQPGLETVVTEGELLATNAKKNIARHEFTAVLSIFPVVKHLRTIKPEFDFTLEGCQVPTRAKLASLLSVLGSTGAKALEEFIESIKNDPERASMPRDGTVHELTNHAIIFIEPLQDYAETAGAMLLMHGEQAAPSDAVDIKKCRLKLADYITKVLSALGLNLSNKCETYNDPTLRHVFMLNNLNYIQKSLKRSGLLELIHSWNKDVCQYYDDQILEQKRYYSQSWSKVLHYILEVNEPMSVQRTQAAEPVKLKDKQKQNIKDKFTGFNKELEEITRIQKGYAIPDQELRDGLKKDNIDYIVPTYKMFLDKYKKLNFTKNQEKYIKYTAENVEHMINNLFDTSA</sequence>
<comment type="caution">
    <text evidence="8">The sequence shown here is derived from an EMBL/GenBank/DDBJ whole genome shotgun (WGS) entry which is preliminary data.</text>
</comment>
<reference evidence="8 9" key="1">
    <citation type="submission" date="2022-12" db="EMBL/GenBank/DDBJ databases">
        <title>Chromosome-level genome of Tegillarca granosa.</title>
        <authorList>
            <person name="Kim J."/>
        </authorList>
    </citation>
    <scope>NUCLEOTIDE SEQUENCE [LARGE SCALE GENOMIC DNA]</scope>
    <source>
        <strain evidence="8">Teg-2019</strain>
        <tissue evidence="8">Adductor muscle</tissue>
    </source>
</reference>
<dbReference type="Gene3D" id="1.20.1280.170">
    <property type="entry name" value="Exocyst complex component Exo70"/>
    <property type="match status" value="2"/>
</dbReference>
<evidence type="ECO:0000256" key="6">
    <source>
        <dbReference type="SAM" id="MobiDB-lite"/>
    </source>
</evidence>
<keyword evidence="5" id="KW-0653">Protein transport</keyword>
<keyword evidence="2 5" id="KW-0813">Transport</keyword>
<dbReference type="SUPFAM" id="SSF74788">
    <property type="entry name" value="Cullin repeat-like"/>
    <property type="match status" value="1"/>
</dbReference>
<feature type="region of interest" description="Disordered" evidence="6">
    <location>
        <begin position="230"/>
        <end position="265"/>
    </location>
</feature>
<evidence type="ECO:0000256" key="5">
    <source>
        <dbReference type="RuleBase" id="RU365026"/>
    </source>
</evidence>
<accession>A0ABQ9FM28</accession>
<comment type="function">
    <text evidence="5">Component of the exocyst complex involved in the docking of exocytic vesicles with fusion sites on the plasma membrane.</text>
</comment>
<evidence type="ECO:0000256" key="4">
    <source>
        <dbReference type="ARBA" id="ARBA00026169"/>
    </source>
</evidence>
<evidence type="ECO:0000256" key="2">
    <source>
        <dbReference type="ARBA" id="ARBA00022448"/>
    </source>
</evidence>
<comment type="similarity">
    <text evidence="1 5">Belongs to the EXO70 family.</text>
</comment>
<dbReference type="InterPro" id="IPR046364">
    <property type="entry name" value="Exo70_C"/>
</dbReference>
<keyword evidence="9" id="KW-1185">Reference proteome</keyword>
<evidence type="ECO:0000256" key="1">
    <source>
        <dbReference type="ARBA" id="ARBA00006756"/>
    </source>
</evidence>
<feature type="domain" description="Exocyst complex subunit Exo70 C-terminal" evidence="7">
    <location>
        <begin position="320"/>
        <end position="685"/>
    </location>
</feature>
<evidence type="ECO:0000313" key="8">
    <source>
        <dbReference type="EMBL" id="KAJ8318319.1"/>
    </source>
</evidence>
<proteinExistence type="inferred from homology"/>